<keyword evidence="4 7" id="KW-0812">Transmembrane</keyword>
<keyword evidence="10" id="KW-1185">Reference proteome</keyword>
<dbReference type="Proteomes" id="UP001315967">
    <property type="component" value="Chromosome"/>
</dbReference>
<feature type="domain" description="ABC transmembrane type-1" evidence="8">
    <location>
        <begin position="69"/>
        <end position="283"/>
    </location>
</feature>
<dbReference type="PROSITE" id="PS50928">
    <property type="entry name" value="ABC_TM1"/>
    <property type="match status" value="1"/>
</dbReference>
<keyword evidence="2 7" id="KW-0813">Transport</keyword>
<feature type="transmembrane region" description="Helical" evidence="7">
    <location>
        <begin position="264"/>
        <end position="283"/>
    </location>
</feature>
<feature type="transmembrane region" description="Helical" evidence="7">
    <location>
        <begin position="108"/>
        <end position="127"/>
    </location>
</feature>
<name>A0ABY5P5S6_9LACT</name>
<dbReference type="PANTHER" id="PTHR43744:SF9">
    <property type="entry name" value="POLYGALACTURONAN_RHAMNOGALACTURONAN TRANSPORT SYSTEM PERMEASE PROTEIN YTCP"/>
    <property type="match status" value="1"/>
</dbReference>
<evidence type="ECO:0000256" key="2">
    <source>
        <dbReference type="ARBA" id="ARBA00022448"/>
    </source>
</evidence>
<feature type="transmembrane region" description="Helical" evidence="7">
    <location>
        <begin position="139"/>
        <end position="156"/>
    </location>
</feature>
<reference evidence="9 10" key="1">
    <citation type="submission" date="2022-08" db="EMBL/GenBank/DDBJ databases">
        <title>Aerococcaceae sp. nov isolated from spoiled eye mask.</title>
        <authorList>
            <person name="Zhou G."/>
            <person name="Xie X.-B."/>
            <person name="Shi Q.-S."/>
            <person name="Wang Y.-S."/>
            <person name="Wen X."/>
            <person name="Peng H."/>
            <person name="Yang X.-J."/>
            <person name="Tao H.-B."/>
            <person name="Huang X.-M."/>
        </authorList>
    </citation>
    <scope>NUCLEOTIDE SEQUENCE [LARGE SCALE GENOMIC DNA]</scope>
    <source>
        <strain evidence="10">DM20194951</strain>
    </source>
</reference>
<protein>
    <submittedName>
        <fullName evidence="9">Carbohydrate ABC transporter permease</fullName>
    </submittedName>
</protein>
<evidence type="ECO:0000256" key="3">
    <source>
        <dbReference type="ARBA" id="ARBA00022475"/>
    </source>
</evidence>
<evidence type="ECO:0000256" key="4">
    <source>
        <dbReference type="ARBA" id="ARBA00022692"/>
    </source>
</evidence>
<feature type="transmembrane region" description="Helical" evidence="7">
    <location>
        <begin position="73"/>
        <end position="96"/>
    </location>
</feature>
<dbReference type="RefSeq" id="WP_313793251.1">
    <property type="nucleotide sequence ID" value="NZ_CP102453.1"/>
</dbReference>
<gene>
    <name evidence="9" type="ORF">NRE15_12785</name>
</gene>
<proteinExistence type="inferred from homology"/>
<evidence type="ECO:0000256" key="5">
    <source>
        <dbReference type="ARBA" id="ARBA00022989"/>
    </source>
</evidence>
<keyword evidence="6 7" id="KW-0472">Membrane</keyword>
<comment type="similarity">
    <text evidence="7">Belongs to the binding-protein-dependent transport system permease family.</text>
</comment>
<evidence type="ECO:0000256" key="6">
    <source>
        <dbReference type="ARBA" id="ARBA00023136"/>
    </source>
</evidence>
<evidence type="ECO:0000256" key="7">
    <source>
        <dbReference type="RuleBase" id="RU363032"/>
    </source>
</evidence>
<dbReference type="SUPFAM" id="SSF161098">
    <property type="entry name" value="MetI-like"/>
    <property type="match status" value="1"/>
</dbReference>
<dbReference type="Pfam" id="PF00528">
    <property type="entry name" value="BPD_transp_1"/>
    <property type="match status" value="1"/>
</dbReference>
<comment type="subcellular location">
    <subcellularLocation>
        <location evidence="1 7">Cell membrane</location>
        <topology evidence="1 7">Multi-pass membrane protein</topology>
    </subcellularLocation>
</comment>
<evidence type="ECO:0000313" key="9">
    <source>
        <dbReference type="EMBL" id="UUX33748.1"/>
    </source>
</evidence>
<keyword evidence="3" id="KW-1003">Cell membrane</keyword>
<evidence type="ECO:0000259" key="8">
    <source>
        <dbReference type="PROSITE" id="PS50928"/>
    </source>
</evidence>
<organism evidence="9 10">
    <name type="scientific">Fundicoccus culcitae</name>
    <dbReference type="NCBI Taxonomy" id="2969821"/>
    <lineage>
        <taxon>Bacteria</taxon>
        <taxon>Bacillati</taxon>
        <taxon>Bacillota</taxon>
        <taxon>Bacilli</taxon>
        <taxon>Lactobacillales</taxon>
        <taxon>Aerococcaceae</taxon>
        <taxon>Fundicoccus</taxon>
    </lineage>
</organism>
<accession>A0ABY5P5S6</accession>
<dbReference type="EMBL" id="CP102453">
    <property type="protein sequence ID" value="UUX33748.1"/>
    <property type="molecule type" value="Genomic_DNA"/>
</dbReference>
<dbReference type="Gene3D" id="1.10.3720.10">
    <property type="entry name" value="MetI-like"/>
    <property type="match status" value="1"/>
</dbReference>
<dbReference type="CDD" id="cd06261">
    <property type="entry name" value="TM_PBP2"/>
    <property type="match status" value="1"/>
</dbReference>
<evidence type="ECO:0000256" key="1">
    <source>
        <dbReference type="ARBA" id="ARBA00004651"/>
    </source>
</evidence>
<keyword evidence="5 7" id="KW-1133">Transmembrane helix</keyword>
<dbReference type="InterPro" id="IPR000515">
    <property type="entry name" value="MetI-like"/>
</dbReference>
<feature type="transmembrane region" description="Helical" evidence="7">
    <location>
        <begin position="12"/>
        <end position="37"/>
    </location>
</feature>
<dbReference type="InterPro" id="IPR035906">
    <property type="entry name" value="MetI-like_sf"/>
</dbReference>
<dbReference type="PANTHER" id="PTHR43744">
    <property type="entry name" value="ABC TRANSPORTER PERMEASE PROTEIN MG189-RELATED-RELATED"/>
    <property type="match status" value="1"/>
</dbReference>
<sequence length="298" mass="33307">MKATSSSVLTKSIITVLIVFLCISIILPFLHILALAFNDGQDATRGGVYIFPRVFSLDNFAEVFRQDELLNGLVISVFRTVTVTVLGVFLMSMAAYALTIKTLPGRGFITFFVFFTMLFSGGTVPYYLVLSELNLTHSIWVYIFPNLYSATNILLLRSSFVNLPTETIEAARIDGASEFRIFWNHVLPMSKPVLATVSLFTAVGQWNDWFSGSFYVRQRDLKPLATLLQEMLTRQTALSDLLQSQSGFTDYALLDQITITGQSLQMATIIVVILPIILMYPFIQKYFVQGITIGAIKG</sequence>
<evidence type="ECO:0000313" key="10">
    <source>
        <dbReference type="Proteomes" id="UP001315967"/>
    </source>
</evidence>